<evidence type="ECO:0000259" key="3">
    <source>
        <dbReference type="PROSITE" id="PS51831"/>
    </source>
</evidence>
<dbReference type="Proteomes" id="UP000824071">
    <property type="component" value="Unassembled WGS sequence"/>
</dbReference>
<dbReference type="InterPro" id="IPR051094">
    <property type="entry name" value="Diverse_Catalytic_Enzymes"/>
</dbReference>
<dbReference type="HAMAP" id="MF_01212">
    <property type="entry name" value="dGTPase_type2"/>
    <property type="match status" value="1"/>
</dbReference>
<dbReference type="InterPro" id="IPR026875">
    <property type="entry name" value="PHydrolase_assoc_dom"/>
</dbReference>
<dbReference type="EMBL" id="DVMW01000043">
    <property type="protein sequence ID" value="HIU36487.1"/>
    <property type="molecule type" value="Genomic_DNA"/>
</dbReference>
<dbReference type="NCBIfam" id="NF002327">
    <property type="entry name" value="PRK01286.1-2"/>
    <property type="match status" value="1"/>
</dbReference>
<comment type="similarity">
    <text evidence="2">Belongs to the dGTPase family. Type 2 subfamily.</text>
</comment>
<comment type="caution">
    <text evidence="4">The sequence shown here is derived from an EMBL/GenBank/DDBJ whole genome shotgun (WGS) entry which is preliminary data.</text>
</comment>
<name>A0A9D1II46_9FIRM</name>
<feature type="domain" description="HD" evidence="3">
    <location>
        <begin position="77"/>
        <end position="188"/>
    </location>
</feature>
<dbReference type="PROSITE" id="PS51831">
    <property type="entry name" value="HD"/>
    <property type="match status" value="1"/>
</dbReference>
<gene>
    <name evidence="4" type="ORF">IAC53_07785</name>
</gene>
<evidence type="ECO:0000256" key="1">
    <source>
        <dbReference type="ARBA" id="ARBA00022801"/>
    </source>
</evidence>
<dbReference type="Pfam" id="PF13286">
    <property type="entry name" value="HD_assoc"/>
    <property type="match status" value="1"/>
</dbReference>
<sequence>MAQTICERTLEMEKLTLSPRAMHCADTRGRQQPEPACSVRTAYQRDRDRILHCSSFRRLKHKTQVFLSPEGDHYRTRLTHTLEVVQIARTIARALRLNEDLTEAIALGHDLGHTPFGHAGERALNEVFEGGFRHYEHSLRVVDKLEKDGRGLNLTYEVRDGIVHHTTGEQACTLEGRIVRLADKIAYLNHDIDDAVRAGVMAESDIPLDVRTTLGERKSQRIDTLVRSVIANSEETIAMALDVEQALAELNRFMFKNVYTNPVCKGEEKKAEGLIKQLFFYFAENPNELPSNYWQISIEEGASRAACDYVASMSDGYVLSVYQKLFIPTAWLENGLGT</sequence>
<dbReference type="GO" id="GO:0016793">
    <property type="term" value="F:triphosphoric monoester hydrolase activity"/>
    <property type="evidence" value="ECO:0007669"/>
    <property type="project" value="InterPro"/>
</dbReference>
<dbReference type="Gene3D" id="1.10.3210.10">
    <property type="entry name" value="Hypothetical protein af1432"/>
    <property type="match status" value="1"/>
</dbReference>
<dbReference type="Pfam" id="PF01966">
    <property type="entry name" value="HD"/>
    <property type="match status" value="1"/>
</dbReference>
<dbReference type="PANTHER" id="PTHR35795:SF1">
    <property type="entry name" value="BIS(5'-NUCLEOSYL)-TETRAPHOSPHATASE, SYMMETRICAL"/>
    <property type="match status" value="1"/>
</dbReference>
<evidence type="ECO:0000313" key="4">
    <source>
        <dbReference type="EMBL" id="HIU36487.1"/>
    </source>
</evidence>
<reference evidence="4" key="1">
    <citation type="submission" date="2020-10" db="EMBL/GenBank/DDBJ databases">
        <authorList>
            <person name="Gilroy R."/>
        </authorList>
    </citation>
    <scope>NUCLEOTIDE SEQUENCE</scope>
    <source>
        <strain evidence="4">ChiGjej1B1-19959</strain>
    </source>
</reference>
<dbReference type="CDD" id="cd00077">
    <property type="entry name" value="HDc"/>
    <property type="match status" value="1"/>
</dbReference>
<proteinExistence type="inferred from homology"/>
<dbReference type="InterPro" id="IPR023023">
    <property type="entry name" value="dNTPase_2"/>
</dbReference>
<organism evidence="4 5">
    <name type="scientific">Candidatus Fimenecus excrementigallinarum</name>
    <dbReference type="NCBI Taxonomy" id="2840816"/>
    <lineage>
        <taxon>Bacteria</taxon>
        <taxon>Bacillati</taxon>
        <taxon>Bacillota</taxon>
        <taxon>Clostridia</taxon>
        <taxon>Candidatus Fimenecus</taxon>
    </lineage>
</organism>
<dbReference type="SMART" id="SM00471">
    <property type="entry name" value="HDc"/>
    <property type="match status" value="1"/>
</dbReference>
<evidence type="ECO:0000313" key="5">
    <source>
        <dbReference type="Proteomes" id="UP000824071"/>
    </source>
</evidence>
<dbReference type="SUPFAM" id="SSF109604">
    <property type="entry name" value="HD-domain/PDEase-like"/>
    <property type="match status" value="1"/>
</dbReference>
<dbReference type="NCBIfam" id="TIGR01353">
    <property type="entry name" value="dGTP_triPase"/>
    <property type="match status" value="1"/>
</dbReference>
<dbReference type="InterPro" id="IPR006261">
    <property type="entry name" value="dGTPase"/>
</dbReference>
<dbReference type="PANTHER" id="PTHR35795">
    <property type="entry name" value="SLR1885 PROTEIN"/>
    <property type="match status" value="1"/>
</dbReference>
<reference evidence="4" key="2">
    <citation type="journal article" date="2021" name="PeerJ">
        <title>Extensive microbial diversity within the chicken gut microbiome revealed by metagenomics and culture.</title>
        <authorList>
            <person name="Gilroy R."/>
            <person name="Ravi A."/>
            <person name="Getino M."/>
            <person name="Pursley I."/>
            <person name="Horton D.L."/>
            <person name="Alikhan N.F."/>
            <person name="Baker D."/>
            <person name="Gharbi K."/>
            <person name="Hall N."/>
            <person name="Watson M."/>
            <person name="Adriaenssens E.M."/>
            <person name="Foster-Nyarko E."/>
            <person name="Jarju S."/>
            <person name="Secka A."/>
            <person name="Antonio M."/>
            <person name="Oren A."/>
            <person name="Chaudhuri R.R."/>
            <person name="La Ragione R."/>
            <person name="Hildebrand F."/>
            <person name="Pallen M.J."/>
        </authorList>
    </citation>
    <scope>NUCLEOTIDE SEQUENCE</scope>
    <source>
        <strain evidence="4">ChiGjej1B1-19959</strain>
    </source>
</reference>
<protein>
    <recommendedName>
        <fullName evidence="2">Deoxyguanosinetriphosphate triphosphohydrolase-like protein</fullName>
    </recommendedName>
</protein>
<dbReference type="InterPro" id="IPR003607">
    <property type="entry name" value="HD/PDEase_dom"/>
</dbReference>
<evidence type="ECO:0000256" key="2">
    <source>
        <dbReference type="HAMAP-Rule" id="MF_01212"/>
    </source>
</evidence>
<keyword evidence="1 2" id="KW-0378">Hydrolase</keyword>
<dbReference type="AlphaFoldDB" id="A0A9D1II46"/>
<accession>A0A9D1II46</accession>
<dbReference type="InterPro" id="IPR006674">
    <property type="entry name" value="HD_domain"/>
</dbReference>